<evidence type="ECO:0000313" key="5">
    <source>
        <dbReference type="EMBL" id="PWZ76786.1"/>
    </source>
</evidence>
<dbReference type="Pfam" id="PF02581">
    <property type="entry name" value="TMP-TENI"/>
    <property type="match status" value="1"/>
</dbReference>
<evidence type="ECO:0000313" key="4">
    <source>
        <dbReference type="EMBL" id="EGQ4385296.1"/>
    </source>
</evidence>
<dbReference type="GO" id="GO:0005737">
    <property type="term" value="C:cytoplasm"/>
    <property type="evidence" value="ECO:0007669"/>
    <property type="project" value="TreeGrafter"/>
</dbReference>
<dbReference type="EMBL" id="AAXKXX010000015">
    <property type="protein sequence ID" value="EGQ4385296.1"/>
    <property type="molecule type" value="Genomic_DNA"/>
</dbReference>
<dbReference type="OrthoDB" id="9815348at2"/>
<dbReference type="GO" id="GO:0009228">
    <property type="term" value="P:thiamine biosynthetic process"/>
    <property type="evidence" value="ECO:0007669"/>
    <property type="project" value="UniProtKB-KW"/>
</dbReference>
<evidence type="ECO:0000259" key="3">
    <source>
        <dbReference type="Pfam" id="PF02581"/>
    </source>
</evidence>
<dbReference type="InterPro" id="IPR022998">
    <property type="entry name" value="ThiamineP_synth_TenI"/>
</dbReference>
<dbReference type="Gene3D" id="3.20.20.70">
    <property type="entry name" value="Aldolase class I"/>
    <property type="match status" value="1"/>
</dbReference>
<sequence length="196" mass="22044">MMIVITPYVVLDDWHIKRLCVIESQIAGVILRTPMNRHALKQWLIQLLANGFPKSKVIIHTDVTLAMELSISNVHFKEGDHRATLLKQVQPHYQVSMSTHSAAMVRDAKAQQLDFVLFGHLFPTSSKPDLPPRTQLEVDEVLAIDFPVVALGGITADTVQQISSHFTGIACMSSAFGYELQSFEKMVDYWSLKKVK</sequence>
<evidence type="ECO:0000313" key="9">
    <source>
        <dbReference type="Proteomes" id="UP000600220"/>
    </source>
</evidence>
<evidence type="ECO:0000313" key="7">
    <source>
        <dbReference type="Proteomes" id="UP000246800"/>
    </source>
</evidence>
<reference evidence="6" key="2">
    <citation type="journal article" date="2018" name="Vet. Microbiol.">
        <title>Methicillin-resistant staphylococci amongst veterinary personnel, personnel-owned pets, patients and the hospital environment of two small animal veterinary hospitals.</title>
        <authorList>
            <person name="Worthing K.A."/>
            <person name="Brown J."/>
            <person name="Gerber L."/>
            <person name="Abraham S."/>
            <person name="Trott D."/>
            <person name="Norris J.M."/>
        </authorList>
    </citation>
    <scope>NUCLEOTIDE SEQUENCE</scope>
    <source>
        <strain evidence="6">ST496-2</strain>
    </source>
</reference>
<evidence type="ECO:0000256" key="2">
    <source>
        <dbReference type="ARBA" id="ARBA00022977"/>
    </source>
</evidence>
<comment type="pathway">
    <text evidence="1">Cofactor biosynthesis; thiamine diphosphate biosynthesis.</text>
</comment>
<dbReference type="Proteomes" id="UP000256409">
    <property type="component" value="Unassembled WGS sequence"/>
</dbReference>
<dbReference type="Proteomes" id="UP000246800">
    <property type="component" value="Unassembled WGS sequence"/>
</dbReference>
<dbReference type="InterPro" id="IPR036206">
    <property type="entry name" value="ThiamineP_synth_sf"/>
</dbReference>
<evidence type="ECO:0000256" key="1">
    <source>
        <dbReference type="ARBA" id="ARBA00004948"/>
    </source>
</evidence>
<dbReference type="eggNOG" id="COG0352">
    <property type="taxonomic scope" value="Bacteria"/>
</dbReference>
<dbReference type="PANTHER" id="PTHR20857">
    <property type="entry name" value="THIAMINE-PHOSPHATE PYROPHOSPHORYLASE"/>
    <property type="match status" value="1"/>
</dbReference>
<organism evidence="5 7">
    <name type="scientific">Staphylococcus pseudintermedius</name>
    <dbReference type="NCBI Taxonomy" id="283734"/>
    <lineage>
        <taxon>Bacteria</taxon>
        <taxon>Bacillati</taxon>
        <taxon>Bacillota</taxon>
        <taxon>Bacilli</taxon>
        <taxon>Bacillales</taxon>
        <taxon>Staphylococcaceae</taxon>
        <taxon>Staphylococcus</taxon>
        <taxon>Staphylococcus intermedius group</taxon>
    </lineage>
</organism>
<reference evidence="5 7" key="1">
    <citation type="journal article" date="2018" name="Vet. Microbiol.">
        <title>Clonal diversity and geographic distribution of methicillin-resistant Staphylococcus pseudintermedius from Australian animals: Discovery of novel sequence types.</title>
        <authorList>
            <person name="Worthing K.A."/>
            <person name="Abraham S."/>
            <person name="Coombs G.W."/>
            <person name="Pang S."/>
            <person name="Saputra S."/>
            <person name="Jordan D."/>
            <person name="Trott D.J."/>
            <person name="Norris J.M."/>
        </authorList>
    </citation>
    <scope>NUCLEOTIDE SEQUENCE [LARGE SCALE GENOMIC DNA]</scope>
    <source>
        <strain evidence="5 7">ST525 1</strain>
    </source>
</reference>
<dbReference type="RefSeq" id="WP_015728709.1">
    <property type="nucleotide sequence ID" value="NZ_AP019372.1"/>
</dbReference>
<reference evidence="4 9" key="4">
    <citation type="submission" date="2018-11" db="EMBL/GenBank/DDBJ databases">
        <authorList>
            <consortium name="Veterinary Laboratory Investigation and Response Network"/>
        </authorList>
    </citation>
    <scope>NUCLEOTIDE SEQUENCE [LARGE SCALE GENOMIC DNA]</scope>
    <source>
        <strain evidence="4 9">SPSE-18-VL-LA-PA-Ryan-0021</strain>
    </source>
</reference>
<dbReference type="InterPro" id="IPR013785">
    <property type="entry name" value="Aldolase_TIM"/>
</dbReference>
<dbReference type="PANTHER" id="PTHR20857:SF22">
    <property type="entry name" value="THIAZOLE TAUTOMERASE"/>
    <property type="match status" value="1"/>
</dbReference>
<dbReference type="GO" id="GO:0004789">
    <property type="term" value="F:thiamine-phosphate diphosphorylase activity"/>
    <property type="evidence" value="ECO:0007669"/>
    <property type="project" value="TreeGrafter"/>
</dbReference>
<proteinExistence type="predicted"/>
<protein>
    <submittedName>
        <fullName evidence="5">Thiamine phosphate synthase</fullName>
    </submittedName>
</protein>
<dbReference type="EMBL" id="QQPC01000014">
    <property type="protein sequence ID" value="REA83271.1"/>
    <property type="molecule type" value="Genomic_DNA"/>
</dbReference>
<dbReference type="GeneID" id="93824520"/>
<reference evidence="8" key="3">
    <citation type="journal article" date="2018" name="Vet. Microbiol.">
        <title>Molecular epidemiology of methicillin-resistant staphylococci amongst veterinary personnel, personnel-owned pets, patients and the hospital environment of two companion animal veterinary hospitals.</title>
        <authorList>
            <person name="Worthing K.A."/>
            <person name="Brown J."/>
            <person name="Gerber L."/>
            <person name="Abraham S."/>
            <person name="Trott D."/>
            <person name="Norris J.M."/>
        </authorList>
    </citation>
    <scope>NUCLEOTIDE SEQUENCE [LARGE SCALE GENOMIC DNA]</scope>
    <source>
        <strain evidence="8">ST496-2</strain>
    </source>
</reference>
<evidence type="ECO:0000313" key="8">
    <source>
        <dbReference type="Proteomes" id="UP000256409"/>
    </source>
</evidence>
<dbReference type="Proteomes" id="UP000600220">
    <property type="component" value="Unassembled WGS sequence"/>
</dbReference>
<dbReference type="AlphaFoldDB" id="A0A166MS45"/>
<evidence type="ECO:0000313" key="6">
    <source>
        <dbReference type="EMBL" id="REA83271.1"/>
    </source>
</evidence>
<name>A0A166MS45_STAPS</name>
<dbReference type="EMBL" id="QEIT01000010">
    <property type="protein sequence ID" value="PWZ76786.1"/>
    <property type="molecule type" value="Genomic_DNA"/>
</dbReference>
<dbReference type="SUPFAM" id="SSF51391">
    <property type="entry name" value="Thiamin phosphate synthase"/>
    <property type="match status" value="1"/>
</dbReference>
<feature type="domain" description="Thiamine phosphate synthase/TenI" evidence="3">
    <location>
        <begin position="54"/>
        <end position="174"/>
    </location>
</feature>
<comment type="caution">
    <text evidence="5">The sequence shown here is derived from an EMBL/GenBank/DDBJ whole genome shotgun (WGS) entry which is preliminary data.</text>
</comment>
<accession>A0A166MS45</accession>
<gene>
    <name evidence="5" type="ORF">DD902_01885</name>
    <name evidence="6" type="ORF">DV961_02980</name>
    <name evidence="4" type="ORF">EGV54_09350</name>
</gene>
<dbReference type="CDD" id="cd00564">
    <property type="entry name" value="TMP_TenI"/>
    <property type="match status" value="1"/>
</dbReference>
<keyword evidence="9" id="KW-1185">Reference proteome</keyword>
<keyword evidence="2" id="KW-0784">Thiamine biosynthesis</keyword>